<comment type="similarity">
    <text evidence="1">Belongs to the SufE family.</text>
</comment>
<dbReference type="Proteomes" id="UP001562065">
    <property type="component" value="Unassembled WGS sequence"/>
</dbReference>
<name>A0ABV4AJA2_9GAMM</name>
<organism evidence="3 4">
    <name type="scientific">Isoalcanivorax beigongshangi</name>
    <dbReference type="NCBI Taxonomy" id="3238810"/>
    <lineage>
        <taxon>Bacteria</taxon>
        <taxon>Pseudomonadati</taxon>
        <taxon>Pseudomonadota</taxon>
        <taxon>Gammaproteobacteria</taxon>
        <taxon>Oceanospirillales</taxon>
        <taxon>Alcanivoracaceae</taxon>
        <taxon>Isoalcanivorax</taxon>
    </lineage>
</organism>
<accession>A0ABV4AJA2</accession>
<dbReference type="Pfam" id="PF02657">
    <property type="entry name" value="SufE"/>
    <property type="match status" value="1"/>
</dbReference>
<sequence length="149" mass="16441">MSLDLSASALGRSITADDVVDTLSFFDDWEQRYQYIIDLGKSLPTFPDDLRTDERLVRGCQSQVWLEVAHDAASQRMDFGVDSDALIVRGLGAIVLAAINHRSPADVLAFDMEDYFARIDLLKHLSPTRGNGIRAMVARIRAAAETAQG</sequence>
<evidence type="ECO:0000256" key="1">
    <source>
        <dbReference type="ARBA" id="ARBA00010282"/>
    </source>
</evidence>
<feature type="domain" description="Fe-S metabolism associated" evidence="2">
    <location>
        <begin position="21"/>
        <end position="142"/>
    </location>
</feature>
<evidence type="ECO:0000313" key="3">
    <source>
        <dbReference type="EMBL" id="MEY1662794.1"/>
    </source>
</evidence>
<evidence type="ECO:0000259" key="2">
    <source>
        <dbReference type="Pfam" id="PF02657"/>
    </source>
</evidence>
<dbReference type="EMBL" id="JBGCUO010000001">
    <property type="protein sequence ID" value="MEY1662794.1"/>
    <property type="molecule type" value="Genomic_DNA"/>
</dbReference>
<keyword evidence="4" id="KW-1185">Reference proteome</keyword>
<reference evidence="3 4" key="1">
    <citation type="submission" date="2024-07" db="EMBL/GenBank/DDBJ databases">
        <authorList>
            <person name="Ren Q."/>
        </authorList>
    </citation>
    <scope>NUCLEOTIDE SEQUENCE [LARGE SCALE GENOMIC DNA]</scope>
    <source>
        <strain evidence="3 4">REN37</strain>
    </source>
</reference>
<gene>
    <name evidence="3" type="ORF">AB5I84_11590</name>
</gene>
<dbReference type="RefSeq" id="WP_369456020.1">
    <property type="nucleotide sequence ID" value="NZ_JBGCUO010000001.1"/>
</dbReference>
<dbReference type="PANTHER" id="PTHR43597">
    <property type="entry name" value="SULFUR ACCEPTOR PROTEIN CSDE"/>
    <property type="match status" value="1"/>
</dbReference>
<proteinExistence type="inferred from homology"/>
<comment type="caution">
    <text evidence="3">The sequence shown here is derived from an EMBL/GenBank/DDBJ whole genome shotgun (WGS) entry which is preliminary data.</text>
</comment>
<dbReference type="SUPFAM" id="SSF82649">
    <property type="entry name" value="SufE/NifU"/>
    <property type="match status" value="1"/>
</dbReference>
<protein>
    <submittedName>
        <fullName evidence="3">SufE family protein</fullName>
    </submittedName>
</protein>
<dbReference type="Gene3D" id="3.90.1010.10">
    <property type="match status" value="1"/>
</dbReference>
<dbReference type="InterPro" id="IPR003808">
    <property type="entry name" value="Fe-S_metab-assoc_dom"/>
</dbReference>
<dbReference type="PANTHER" id="PTHR43597:SF5">
    <property type="entry name" value="SUFE-LIKE PROTEIN 2, CHLOROPLASTIC"/>
    <property type="match status" value="1"/>
</dbReference>
<evidence type="ECO:0000313" key="4">
    <source>
        <dbReference type="Proteomes" id="UP001562065"/>
    </source>
</evidence>